<evidence type="ECO:0000313" key="16">
    <source>
        <dbReference type="WBParaSite" id="OFLC_0001322201-mRNA-1"/>
    </source>
</evidence>
<dbReference type="PANTHER" id="PTHR14519">
    <property type="entry name" value="VITAMIN K EPOXIDE REDUCTASE COMPLEX, SUBUNIT 1"/>
    <property type="match status" value="1"/>
</dbReference>
<dbReference type="GO" id="GO:0005789">
    <property type="term" value="C:endoplasmic reticulum membrane"/>
    <property type="evidence" value="ECO:0007669"/>
    <property type="project" value="UniProtKB-SubCell"/>
</dbReference>
<evidence type="ECO:0000256" key="6">
    <source>
        <dbReference type="ARBA" id="ARBA00022824"/>
    </source>
</evidence>
<dbReference type="EC" id="1.17.4.4" evidence="3"/>
<keyword evidence="15" id="KW-1185">Reference proteome</keyword>
<dbReference type="GO" id="GO:0042373">
    <property type="term" value="P:vitamin K metabolic process"/>
    <property type="evidence" value="ECO:0007669"/>
    <property type="project" value="InterPro"/>
</dbReference>
<gene>
    <name evidence="14" type="ORF">OFLC_LOCUS13221</name>
</gene>
<dbReference type="WBParaSite" id="OFLC_0001322201-mRNA-1">
    <property type="protein sequence ID" value="OFLC_0001322201-mRNA-1"/>
    <property type="gene ID" value="OFLC_0001322201"/>
</dbReference>
<evidence type="ECO:0000256" key="7">
    <source>
        <dbReference type="ARBA" id="ARBA00022989"/>
    </source>
</evidence>
<dbReference type="InterPro" id="IPR012932">
    <property type="entry name" value="VKOR"/>
</dbReference>
<keyword evidence="5" id="KW-0874">Quinone</keyword>
<evidence type="ECO:0000313" key="14">
    <source>
        <dbReference type="EMBL" id="VDP13204.1"/>
    </source>
</evidence>
<evidence type="ECO:0000313" key="15">
    <source>
        <dbReference type="Proteomes" id="UP000267606"/>
    </source>
</evidence>
<reference evidence="14 15" key="2">
    <citation type="submission" date="2018-11" db="EMBL/GenBank/DDBJ databases">
        <authorList>
            <consortium name="Pathogen Informatics"/>
        </authorList>
    </citation>
    <scope>NUCLEOTIDE SEQUENCE [LARGE SCALE GENOMIC DNA]</scope>
</reference>
<dbReference type="EMBL" id="UZAJ01040095">
    <property type="protein sequence ID" value="VDP13204.1"/>
    <property type="molecule type" value="Genomic_DNA"/>
</dbReference>
<keyword evidence="9 12" id="KW-0472">Membrane</keyword>
<feature type="domain" description="Vitamin K epoxide reductase" evidence="13">
    <location>
        <begin position="13"/>
        <end position="74"/>
    </location>
</feature>
<evidence type="ECO:0000256" key="8">
    <source>
        <dbReference type="ARBA" id="ARBA00023002"/>
    </source>
</evidence>
<proteinExistence type="inferred from homology"/>
<evidence type="ECO:0000256" key="9">
    <source>
        <dbReference type="ARBA" id="ARBA00023136"/>
    </source>
</evidence>
<evidence type="ECO:0000256" key="12">
    <source>
        <dbReference type="SAM" id="Phobius"/>
    </source>
</evidence>
<dbReference type="AlphaFoldDB" id="A0A183I0F9"/>
<keyword evidence="6" id="KW-0256">Endoplasmic reticulum</keyword>
<evidence type="ECO:0000256" key="1">
    <source>
        <dbReference type="ARBA" id="ARBA00004477"/>
    </source>
</evidence>
<evidence type="ECO:0000256" key="10">
    <source>
        <dbReference type="ARBA" id="ARBA00023157"/>
    </source>
</evidence>
<evidence type="ECO:0000256" key="11">
    <source>
        <dbReference type="ARBA" id="ARBA00023284"/>
    </source>
</evidence>
<feature type="transmembrane region" description="Helical" evidence="12">
    <location>
        <begin position="12"/>
        <end position="30"/>
    </location>
</feature>
<evidence type="ECO:0000256" key="5">
    <source>
        <dbReference type="ARBA" id="ARBA00022719"/>
    </source>
</evidence>
<dbReference type="InterPro" id="IPR042406">
    <property type="entry name" value="VKORC1/VKORC1L1"/>
</dbReference>
<dbReference type="STRING" id="387005.A0A183I0F9"/>
<dbReference type="Proteomes" id="UP000267606">
    <property type="component" value="Unassembled WGS sequence"/>
</dbReference>
<name>A0A183I0F9_9BILA</name>
<evidence type="ECO:0000256" key="4">
    <source>
        <dbReference type="ARBA" id="ARBA00022692"/>
    </source>
</evidence>
<keyword evidence="7 12" id="KW-1133">Transmembrane helix</keyword>
<dbReference type="GO" id="GO:0047057">
    <property type="term" value="F:vitamin-K-epoxide reductase (warfarin-sensitive) activity"/>
    <property type="evidence" value="ECO:0007669"/>
    <property type="project" value="UniProtKB-EC"/>
</dbReference>
<accession>A0A183I0F9</accession>
<dbReference type="Gene3D" id="1.20.1440.130">
    <property type="entry name" value="VKOR domain"/>
    <property type="match status" value="1"/>
</dbReference>
<dbReference type="GO" id="GO:0048038">
    <property type="term" value="F:quinone binding"/>
    <property type="evidence" value="ECO:0007669"/>
    <property type="project" value="UniProtKB-KW"/>
</dbReference>
<evidence type="ECO:0000259" key="13">
    <source>
        <dbReference type="Pfam" id="PF07884"/>
    </source>
</evidence>
<dbReference type="InterPro" id="IPR038354">
    <property type="entry name" value="VKOR_sf"/>
</dbReference>
<dbReference type="Pfam" id="PF07884">
    <property type="entry name" value="VKOR"/>
    <property type="match status" value="1"/>
</dbReference>
<keyword evidence="8" id="KW-0560">Oxidoreductase</keyword>
<comment type="similarity">
    <text evidence="2">Belongs to the VKOR family.</text>
</comment>
<protein>
    <recommendedName>
        <fullName evidence="3">vitamin-K-epoxide reductase (warfarin-sensitive)</fullName>
        <ecNumber evidence="3">1.17.4.4</ecNumber>
    </recommendedName>
</protein>
<sequence length="85" mass="9216">MANGLYPLASNYICAALSFMGLAISLYALYVQHNLDSDINYQPVCDIAYYVSCSKAFRSPLAKGFGVTSLIFGADHALTQVSQIK</sequence>
<evidence type="ECO:0000256" key="3">
    <source>
        <dbReference type="ARBA" id="ARBA00012278"/>
    </source>
</evidence>
<dbReference type="PANTHER" id="PTHR14519:SF5">
    <property type="entry name" value="VITAMIN K EPOXIDE REDUCTASE COMPLEX SUBUNIT 1-LIKE PROTEIN 1"/>
    <property type="match status" value="1"/>
</dbReference>
<reference evidence="16" key="1">
    <citation type="submission" date="2016-06" db="UniProtKB">
        <authorList>
            <consortium name="WormBaseParasite"/>
        </authorList>
    </citation>
    <scope>IDENTIFICATION</scope>
</reference>
<evidence type="ECO:0000256" key="2">
    <source>
        <dbReference type="ARBA" id="ARBA00006214"/>
    </source>
</evidence>
<organism evidence="16">
    <name type="scientific">Onchocerca flexuosa</name>
    <dbReference type="NCBI Taxonomy" id="387005"/>
    <lineage>
        <taxon>Eukaryota</taxon>
        <taxon>Metazoa</taxon>
        <taxon>Ecdysozoa</taxon>
        <taxon>Nematoda</taxon>
        <taxon>Chromadorea</taxon>
        <taxon>Rhabditida</taxon>
        <taxon>Spirurina</taxon>
        <taxon>Spiruromorpha</taxon>
        <taxon>Filarioidea</taxon>
        <taxon>Onchocercidae</taxon>
        <taxon>Onchocerca</taxon>
    </lineage>
</organism>
<keyword evidence="10" id="KW-1015">Disulfide bond</keyword>
<keyword evidence="11" id="KW-0676">Redox-active center</keyword>
<comment type="subcellular location">
    <subcellularLocation>
        <location evidence="1">Endoplasmic reticulum membrane</location>
        <topology evidence="1">Multi-pass membrane protein</topology>
    </subcellularLocation>
</comment>
<keyword evidence="4 12" id="KW-0812">Transmembrane</keyword>